<feature type="compositionally biased region" description="Polar residues" evidence="6">
    <location>
        <begin position="328"/>
        <end position="348"/>
    </location>
</feature>
<feature type="compositionally biased region" description="Low complexity" evidence="6">
    <location>
        <begin position="442"/>
        <end position="470"/>
    </location>
</feature>
<dbReference type="PANTHER" id="PTHR20881:SF0">
    <property type="entry name" value="3-METHYL-2-OXOBUTANOATE HYDROXYMETHYLTRANSFERASE"/>
    <property type="match status" value="1"/>
</dbReference>
<evidence type="ECO:0000256" key="3">
    <source>
        <dbReference type="ARBA" id="ARBA00022655"/>
    </source>
</evidence>
<feature type="compositionally biased region" description="Low complexity" evidence="6">
    <location>
        <begin position="522"/>
        <end position="531"/>
    </location>
</feature>
<feature type="binding site" evidence="5">
    <location>
        <position position="740"/>
    </location>
    <ligand>
        <name>3-methyl-2-oxobutanoate</name>
        <dbReference type="ChEBI" id="CHEBI:11851"/>
    </ligand>
</feature>
<keyword evidence="5" id="KW-0479">Metal-binding</keyword>
<comment type="catalytic activity">
    <reaction evidence="5">
        <text>(6R)-5,10-methylene-5,6,7,8-tetrahydrofolate + 3-methyl-2-oxobutanoate + H2O = 2-dehydropantoate + (6S)-5,6,7,8-tetrahydrofolate</text>
        <dbReference type="Rhea" id="RHEA:11824"/>
        <dbReference type="ChEBI" id="CHEBI:11561"/>
        <dbReference type="ChEBI" id="CHEBI:11851"/>
        <dbReference type="ChEBI" id="CHEBI:15377"/>
        <dbReference type="ChEBI" id="CHEBI:15636"/>
        <dbReference type="ChEBI" id="CHEBI:57453"/>
        <dbReference type="EC" id="2.1.2.11"/>
    </reaction>
</comment>
<comment type="subunit">
    <text evidence="2 5">Homodecamer; pentamer of dimers.</text>
</comment>
<reference evidence="7 8" key="1">
    <citation type="journal article" date="2015" name="Stand. Genomic Sci.">
        <title>Genomic Encyclopedia of Bacterial and Archaeal Type Strains, Phase III: the genomes of soil and plant-associated and newly described type strains.</title>
        <authorList>
            <person name="Whitman W.B."/>
            <person name="Woyke T."/>
            <person name="Klenk H.P."/>
            <person name="Zhou Y."/>
            <person name="Lilburn T.G."/>
            <person name="Beck B.J."/>
            <person name="De Vos P."/>
            <person name="Vandamme P."/>
            <person name="Eisen J.A."/>
            <person name="Garrity G."/>
            <person name="Hugenholtz P."/>
            <person name="Kyrpides N.C."/>
        </authorList>
    </citation>
    <scope>NUCLEOTIDE SEQUENCE [LARGE SCALE GENOMIC DNA]</scope>
    <source>
        <strain evidence="7 8">VKM Ac-2538</strain>
    </source>
</reference>
<dbReference type="Gene3D" id="3.20.20.60">
    <property type="entry name" value="Phosphoenolpyruvate-binding domains"/>
    <property type="match status" value="1"/>
</dbReference>
<comment type="function">
    <text evidence="5">Catalyzes the reversible reaction in which hydroxymethyl group from 5,10-methylenetetrahydrofolate is transferred onto alpha-ketoisovalerate to form ketopantoate.</text>
</comment>
<feature type="binding site" evidence="5">
    <location>
        <position position="710"/>
    </location>
    <ligand>
        <name>3-methyl-2-oxobutanoate</name>
        <dbReference type="ChEBI" id="CHEBI:11851"/>
    </ligand>
</feature>
<keyword evidence="4 5" id="KW-0808">Transferase</keyword>
<feature type="compositionally biased region" description="Low complexity" evidence="6">
    <location>
        <begin position="295"/>
        <end position="312"/>
    </location>
</feature>
<feature type="binding site" evidence="5">
    <location>
        <position position="742"/>
    </location>
    <ligand>
        <name>Mg(2+)</name>
        <dbReference type="ChEBI" id="CHEBI:18420"/>
    </ligand>
</feature>
<dbReference type="EMBL" id="SLWM01000002">
    <property type="protein sequence ID" value="TCO29971.1"/>
    <property type="molecule type" value="Genomic_DNA"/>
</dbReference>
<feature type="compositionally biased region" description="Basic and acidic residues" evidence="6">
    <location>
        <begin position="144"/>
        <end position="250"/>
    </location>
</feature>
<dbReference type="NCBIfam" id="TIGR00222">
    <property type="entry name" value="panB"/>
    <property type="match status" value="1"/>
</dbReference>
<dbReference type="InterPro" id="IPR015813">
    <property type="entry name" value="Pyrv/PenolPyrv_kinase-like_dom"/>
</dbReference>
<feature type="region of interest" description="Disordered" evidence="6">
    <location>
        <begin position="1"/>
        <end position="630"/>
    </location>
</feature>
<comment type="pathway">
    <text evidence="5">Cofactor biosynthesis; (R)-pantothenate biosynthesis; (R)-pantoate from 3-methyl-2-oxobutanoate: step 1/2.</text>
</comment>
<feature type="active site" description="Proton acceptor" evidence="5">
    <location>
        <position position="808"/>
    </location>
</feature>
<dbReference type="CDD" id="cd06557">
    <property type="entry name" value="KPHMT-like"/>
    <property type="match status" value="1"/>
</dbReference>
<evidence type="ECO:0000313" key="7">
    <source>
        <dbReference type="EMBL" id="TCO29971.1"/>
    </source>
</evidence>
<feature type="binding site" evidence="5">
    <location>
        <position position="710"/>
    </location>
    <ligand>
        <name>Mg(2+)</name>
        <dbReference type="ChEBI" id="CHEBI:18420"/>
    </ligand>
</feature>
<feature type="compositionally biased region" description="Low complexity" evidence="6">
    <location>
        <begin position="580"/>
        <end position="621"/>
    </location>
</feature>
<keyword evidence="5" id="KW-0963">Cytoplasm</keyword>
<comment type="subcellular location">
    <subcellularLocation>
        <location evidence="5">Cytoplasm</location>
    </subcellularLocation>
</comment>
<proteinExistence type="inferred from homology"/>
<protein>
    <recommendedName>
        <fullName evidence="5">3-methyl-2-oxobutanoate hydroxymethyltransferase</fullName>
        <ecNumber evidence="5">2.1.2.11</ecNumber>
    </recommendedName>
    <alternativeName>
        <fullName evidence="5">Ketopantoate hydroxymethyltransferase</fullName>
        <shortName evidence="5">KPHMT</shortName>
    </alternativeName>
</protein>
<dbReference type="HAMAP" id="MF_00156">
    <property type="entry name" value="PanB"/>
    <property type="match status" value="1"/>
</dbReference>
<evidence type="ECO:0000256" key="2">
    <source>
        <dbReference type="ARBA" id="ARBA00011424"/>
    </source>
</evidence>
<organism evidence="7 8">
    <name type="scientific">Kribbella orskensis</name>
    <dbReference type="NCBI Taxonomy" id="2512216"/>
    <lineage>
        <taxon>Bacteria</taxon>
        <taxon>Bacillati</taxon>
        <taxon>Actinomycetota</taxon>
        <taxon>Actinomycetes</taxon>
        <taxon>Propionibacteriales</taxon>
        <taxon>Kribbellaceae</taxon>
        <taxon>Kribbella</taxon>
    </lineage>
</organism>
<dbReference type="RefSeq" id="WP_241997936.1">
    <property type="nucleotide sequence ID" value="NZ_SLWM01000002.1"/>
</dbReference>
<dbReference type="EC" id="2.1.2.11" evidence="5"/>
<feature type="compositionally biased region" description="Pro residues" evidence="6">
    <location>
        <begin position="89"/>
        <end position="101"/>
    </location>
</feature>
<dbReference type="InterPro" id="IPR040442">
    <property type="entry name" value="Pyrv_kinase-like_dom_sf"/>
</dbReference>
<keyword evidence="8" id="KW-1185">Reference proteome</keyword>
<name>A0ABY2BST0_9ACTN</name>
<evidence type="ECO:0000256" key="1">
    <source>
        <dbReference type="ARBA" id="ARBA00008676"/>
    </source>
</evidence>
<comment type="cofactor">
    <cofactor evidence="5">
        <name>Mg(2+)</name>
        <dbReference type="ChEBI" id="CHEBI:18420"/>
    </cofactor>
    <text evidence="5">Binds 1 Mg(2+) ion per subunit.</text>
</comment>
<evidence type="ECO:0000256" key="5">
    <source>
        <dbReference type="HAMAP-Rule" id="MF_00156"/>
    </source>
</evidence>
<dbReference type="Proteomes" id="UP000295818">
    <property type="component" value="Unassembled WGS sequence"/>
</dbReference>
<dbReference type="Pfam" id="PF02548">
    <property type="entry name" value="Pantoate_transf"/>
    <property type="match status" value="1"/>
</dbReference>
<evidence type="ECO:0000256" key="6">
    <source>
        <dbReference type="SAM" id="MobiDB-lite"/>
    </source>
</evidence>
<evidence type="ECO:0000313" key="8">
    <source>
        <dbReference type="Proteomes" id="UP000295818"/>
    </source>
</evidence>
<comment type="similarity">
    <text evidence="1 5">Belongs to the PanB family.</text>
</comment>
<sequence length="890" mass="91585">MVDNFMSAGTNGDADDEMPAPYGTGPKNRTTEEPHRSEYGYAEPDRSGDGWRDRSTALDGLDPSPSLPNAPRSYERGPVPQQPYVPKSPFLPGPPPEPEYPPAGGYQQGYTEPSYGEPPYREQYREPSYDESPFAPRPPYEEPTQERPLQERAQQERAAQERAAQERAAQERAVQERAAQERAAQERAVRERAVRERAVRERAVRERAARERAAQERAAQDRAAQERATQERVSQERAAQERAAQERAAQERLSQQEQSPFRAQPQQNPFAPGAAGSQPQNRPGAPGPGGPAPAGGPAQPGGPAQTGTPGQGLRPGAPGAAGNGVTPHGSSSNGWSNATPGSSQSNGLSTPTPPPSPAQPAANPSANGLGSHGPGSNGLSSHGVGSNGLSSHGPGSNGLGSNGLGSNGVGSSGSNGLTSGPASGGPQPKAANGTTPPGPAQPSAGNPAPDGPAASPSPASAAPSEPANGPTAGGAASNAPADPTNTAASNEPAATRTGPSSQGPTGWTGPAPTPGSIPPSPAASAANGYPSDPSAEYESNAPVSNAPMSNAPPSSEQRPAGARRRADVQQDAPSLVRQDAAGSRRAGRRAQPSGSTPGTVTNSTGSTGASATSGASGGTPADAGKRPRRYRIHHLRDMKNRGEKWAMLTAYDQYTAEIFDESGIPVLLVGDSAANNVFGYESTLRVTVDELIPLARAVAGAVERALVVADLPFGSYQASPEQAFHTAVRFMKEAGVHAVKLEGGRTVVPAVEKLTQAGIPVMAHIGFTPQSEHSIGGYRVQGRGDQAAALIDDAVALAEAGAFSVVLEMVPGDVAAEITKRIPVPTIGIGAGRDTDAQVLVWQDMAGLRSGPMPRFVKQYADLRGILTTAATTYAAEVANGTFPTDDHTF</sequence>
<feature type="compositionally biased region" description="Basic and acidic residues" evidence="6">
    <location>
        <begin position="119"/>
        <end position="128"/>
    </location>
</feature>
<accession>A0ABY2BST0</accession>
<keyword evidence="3 5" id="KW-0566">Pantothenate biosynthesis</keyword>
<feature type="compositionally biased region" description="Low complexity" evidence="6">
    <location>
        <begin position="539"/>
        <end position="555"/>
    </location>
</feature>
<evidence type="ECO:0000256" key="4">
    <source>
        <dbReference type="ARBA" id="ARBA00022679"/>
    </source>
</evidence>
<feature type="compositionally biased region" description="Pro residues" evidence="6">
    <location>
        <begin position="511"/>
        <end position="521"/>
    </location>
</feature>
<dbReference type="InterPro" id="IPR003700">
    <property type="entry name" value="Pantoate_hydroxy_MeTrfase"/>
</dbReference>
<dbReference type="NCBIfam" id="NF001452">
    <property type="entry name" value="PRK00311.1"/>
    <property type="match status" value="1"/>
</dbReference>
<keyword evidence="5" id="KW-0460">Magnesium</keyword>
<feature type="compositionally biased region" description="Gly residues" evidence="6">
    <location>
        <begin position="395"/>
        <end position="413"/>
    </location>
</feature>
<dbReference type="PANTHER" id="PTHR20881">
    <property type="entry name" value="3-METHYL-2-OXOBUTANOATE HYDROXYMETHYLTRANSFERASE"/>
    <property type="match status" value="1"/>
</dbReference>
<comment type="caution">
    <text evidence="7">The sequence shown here is derived from an EMBL/GenBank/DDBJ whole genome shotgun (WGS) entry which is preliminary data.</text>
</comment>
<feature type="binding site" evidence="5">
    <location>
        <position position="671"/>
    </location>
    <ligand>
        <name>Mg(2+)</name>
        <dbReference type="ChEBI" id="CHEBI:18420"/>
    </ligand>
</feature>
<gene>
    <name evidence="5" type="primary">panB</name>
    <name evidence="7" type="ORF">EV644_102692</name>
</gene>
<dbReference type="SUPFAM" id="SSF51621">
    <property type="entry name" value="Phosphoenolpyruvate/pyruvate domain"/>
    <property type="match status" value="1"/>
</dbReference>
<feature type="compositionally biased region" description="Basic and acidic residues" evidence="6">
    <location>
        <begin position="29"/>
        <end position="56"/>
    </location>
</feature>
<feature type="binding site" evidence="5">
    <location>
        <begin position="671"/>
        <end position="672"/>
    </location>
    <ligand>
        <name>3-methyl-2-oxobutanoate</name>
        <dbReference type="ChEBI" id="CHEBI:11851"/>
    </ligand>
</feature>